<protein>
    <submittedName>
        <fullName evidence="10">Uncharacterized protein</fullName>
    </submittedName>
</protein>
<reference evidence="10" key="1">
    <citation type="submission" date="2022-11" db="UniProtKB">
        <authorList>
            <consortium name="WormBaseParasite"/>
        </authorList>
    </citation>
    <scope>IDENTIFICATION</scope>
</reference>
<feature type="transmembrane region" description="Helical" evidence="8">
    <location>
        <begin position="12"/>
        <end position="30"/>
    </location>
</feature>
<dbReference type="WBParaSite" id="PgR023_g057_t02">
    <property type="protein sequence ID" value="PgR023_g057_t02"/>
    <property type="gene ID" value="PgR023_g057"/>
</dbReference>
<keyword evidence="4" id="KW-0732">Signal</keyword>
<keyword evidence="5 8" id="KW-1133">Transmembrane helix</keyword>
<evidence type="ECO:0000256" key="2">
    <source>
        <dbReference type="ARBA" id="ARBA00005341"/>
    </source>
</evidence>
<evidence type="ECO:0000256" key="3">
    <source>
        <dbReference type="ARBA" id="ARBA00022692"/>
    </source>
</evidence>
<evidence type="ECO:0000256" key="4">
    <source>
        <dbReference type="ARBA" id="ARBA00022729"/>
    </source>
</evidence>
<evidence type="ECO:0000256" key="5">
    <source>
        <dbReference type="ARBA" id="ARBA00022989"/>
    </source>
</evidence>
<proteinExistence type="inferred from homology"/>
<dbReference type="Pfam" id="PF05283">
    <property type="entry name" value="MGC-24"/>
    <property type="match status" value="1"/>
</dbReference>
<comment type="subcellular location">
    <subcellularLocation>
        <location evidence="1">Membrane</location>
        <topology evidence="1">Single-pass type I membrane protein</topology>
    </subcellularLocation>
</comment>
<dbReference type="InterPro" id="IPR007947">
    <property type="entry name" value="CD164_MGC24"/>
</dbReference>
<evidence type="ECO:0000313" key="9">
    <source>
        <dbReference type="Proteomes" id="UP000887569"/>
    </source>
</evidence>
<dbReference type="Proteomes" id="UP000887569">
    <property type="component" value="Unplaced"/>
</dbReference>
<evidence type="ECO:0000256" key="7">
    <source>
        <dbReference type="ARBA" id="ARBA00023180"/>
    </source>
</evidence>
<feature type="transmembrane region" description="Helical" evidence="8">
    <location>
        <begin position="94"/>
        <end position="115"/>
    </location>
</feature>
<keyword evidence="7" id="KW-0325">Glycoprotein</keyword>
<evidence type="ECO:0000256" key="1">
    <source>
        <dbReference type="ARBA" id="ARBA00004479"/>
    </source>
</evidence>
<name>A0A915B1F2_PARUN</name>
<organism evidence="9 10">
    <name type="scientific">Parascaris univalens</name>
    <name type="common">Nematode worm</name>
    <dbReference type="NCBI Taxonomy" id="6257"/>
    <lineage>
        <taxon>Eukaryota</taxon>
        <taxon>Metazoa</taxon>
        <taxon>Ecdysozoa</taxon>
        <taxon>Nematoda</taxon>
        <taxon>Chromadorea</taxon>
        <taxon>Rhabditida</taxon>
        <taxon>Spirurina</taxon>
        <taxon>Ascaridomorpha</taxon>
        <taxon>Ascaridoidea</taxon>
        <taxon>Ascarididae</taxon>
        <taxon>Parascaris</taxon>
    </lineage>
</organism>
<accession>A0A915B1F2</accession>
<comment type="similarity">
    <text evidence="2">Belongs to the CD164 family.</text>
</comment>
<keyword evidence="6 8" id="KW-0472">Membrane</keyword>
<dbReference type="GO" id="GO:0016020">
    <property type="term" value="C:membrane"/>
    <property type="evidence" value="ECO:0007669"/>
    <property type="project" value="UniProtKB-SubCell"/>
</dbReference>
<evidence type="ECO:0000256" key="6">
    <source>
        <dbReference type="ARBA" id="ARBA00023136"/>
    </source>
</evidence>
<evidence type="ECO:0000313" key="10">
    <source>
        <dbReference type="WBParaSite" id="PgR023_g057_t02"/>
    </source>
</evidence>
<keyword evidence="9" id="KW-1185">Reference proteome</keyword>
<keyword evidence="3 8" id="KW-0812">Transmembrane</keyword>
<sequence length="128" mass="13892">MAAQRRTKGKLIIFAILLPYIITWLQYLALADLTAATEEDTSATTTLISNTTGEISTESSQLTVSTSQSATTVDLSTTTTAPQHVHNAFSGGTFFGGIVLGMALMTLLYGVYAIWVRRRSVQSEYNSY</sequence>
<evidence type="ECO:0000256" key="8">
    <source>
        <dbReference type="SAM" id="Phobius"/>
    </source>
</evidence>
<dbReference type="AlphaFoldDB" id="A0A915B1F2"/>